<name>A0A284RRQ2_ARMOS</name>
<protein>
    <submittedName>
        <fullName evidence="1">Uncharacterized protein</fullName>
    </submittedName>
</protein>
<gene>
    <name evidence="1" type="ORF">ARMOST_14843</name>
</gene>
<dbReference type="Proteomes" id="UP000219338">
    <property type="component" value="Unassembled WGS sequence"/>
</dbReference>
<keyword evidence="2" id="KW-1185">Reference proteome</keyword>
<dbReference type="AlphaFoldDB" id="A0A284RRQ2"/>
<evidence type="ECO:0000313" key="2">
    <source>
        <dbReference type="Proteomes" id="UP000219338"/>
    </source>
</evidence>
<accession>A0A284RRQ2</accession>
<proteinExistence type="predicted"/>
<dbReference type="EMBL" id="FUEG01000014">
    <property type="protein sequence ID" value="SJL11440.1"/>
    <property type="molecule type" value="Genomic_DNA"/>
</dbReference>
<evidence type="ECO:0000313" key="1">
    <source>
        <dbReference type="EMBL" id="SJL11440.1"/>
    </source>
</evidence>
<reference evidence="2" key="1">
    <citation type="journal article" date="2017" name="Nat. Ecol. Evol.">
        <title>Genome expansion and lineage-specific genetic innovations in the forest pathogenic fungi Armillaria.</title>
        <authorList>
            <person name="Sipos G."/>
            <person name="Prasanna A.N."/>
            <person name="Walter M.C."/>
            <person name="O'Connor E."/>
            <person name="Balint B."/>
            <person name="Krizsan K."/>
            <person name="Kiss B."/>
            <person name="Hess J."/>
            <person name="Varga T."/>
            <person name="Slot J."/>
            <person name="Riley R."/>
            <person name="Boka B."/>
            <person name="Rigling D."/>
            <person name="Barry K."/>
            <person name="Lee J."/>
            <person name="Mihaltcheva S."/>
            <person name="LaButti K."/>
            <person name="Lipzen A."/>
            <person name="Waldron R."/>
            <person name="Moloney N.M."/>
            <person name="Sperisen C."/>
            <person name="Kredics L."/>
            <person name="Vagvoelgyi C."/>
            <person name="Patrignani A."/>
            <person name="Fitzpatrick D."/>
            <person name="Nagy I."/>
            <person name="Doyle S."/>
            <person name="Anderson J.B."/>
            <person name="Grigoriev I.V."/>
            <person name="Gueldener U."/>
            <person name="Muensterkoetter M."/>
            <person name="Nagy L.G."/>
        </authorList>
    </citation>
    <scope>NUCLEOTIDE SEQUENCE [LARGE SCALE GENOMIC DNA]</scope>
    <source>
        <strain evidence="2">C18/9</strain>
    </source>
</reference>
<sequence>MKFLSLLMSAMAIKRDEDERRHLQARHTAIVESGPVVIRFWMRNFKEDARRRWDIYLGRYVLSGILSGS</sequence>
<organism evidence="1 2">
    <name type="scientific">Armillaria ostoyae</name>
    <name type="common">Armillaria root rot fungus</name>
    <dbReference type="NCBI Taxonomy" id="47428"/>
    <lineage>
        <taxon>Eukaryota</taxon>
        <taxon>Fungi</taxon>
        <taxon>Dikarya</taxon>
        <taxon>Basidiomycota</taxon>
        <taxon>Agaricomycotina</taxon>
        <taxon>Agaricomycetes</taxon>
        <taxon>Agaricomycetidae</taxon>
        <taxon>Agaricales</taxon>
        <taxon>Marasmiineae</taxon>
        <taxon>Physalacriaceae</taxon>
        <taxon>Armillaria</taxon>
    </lineage>
</organism>